<evidence type="ECO:0000313" key="1">
    <source>
        <dbReference type="EMBL" id="KNC25279.1"/>
    </source>
</evidence>
<accession>A0A0L0C1H2</accession>
<evidence type="ECO:0000313" key="2">
    <source>
        <dbReference type="Proteomes" id="UP000037069"/>
    </source>
</evidence>
<dbReference type="EMBL" id="JRES01001125">
    <property type="protein sequence ID" value="KNC25279.1"/>
    <property type="molecule type" value="Genomic_DNA"/>
</dbReference>
<sequence>MEGFSGPICVLENVRILVSTLGTDSLAGLPLCNTSTTGKSSILITLGCWVVVRDGVVGTLAVVVVEAGALFEGGPYWDLRKSSKLGKVLVRVLKFEGVCCTGVKCVSGCVISGSEDHDVTVLFSPLGPVYVRVIVLCEVLVGGLGAAGVSSGQEGKGLLNQSPVKSSVSKTVDAFGLLKPIVCVTLLPSLSVKVRVMVPVGEFFNSSIGIVSDSLTLFTLELKY</sequence>
<dbReference type="AlphaFoldDB" id="A0A0L0C1H2"/>
<keyword evidence="2" id="KW-1185">Reference proteome</keyword>
<gene>
    <name evidence="1" type="ORF">FF38_02577</name>
</gene>
<name>A0A0L0C1H2_LUCCU</name>
<organism evidence="1 2">
    <name type="scientific">Lucilia cuprina</name>
    <name type="common">Green bottle fly</name>
    <name type="synonym">Australian sheep blowfly</name>
    <dbReference type="NCBI Taxonomy" id="7375"/>
    <lineage>
        <taxon>Eukaryota</taxon>
        <taxon>Metazoa</taxon>
        <taxon>Ecdysozoa</taxon>
        <taxon>Arthropoda</taxon>
        <taxon>Hexapoda</taxon>
        <taxon>Insecta</taxon>
        <taxon>Pterygota</taxon>
        <taxon>Neoptera</taxon>
        <taxon>Endopterygota</taxon>
        <taxon>Diptera</taxon>
        <taxon>Brachycera</taxon>
        <taxon>Muscomorpha</taxon>
        <taxon>Oestroidea</taxon>
        <taxon>Calliphoridae</taxon>
        <taxon>Luciliinae</taxon>
        <taxon>Lucilia</taxon>
    </lineage>
</organism>
<comment type="caution">
    <text evidence="1">The sequence shown here is derived from an EMBL/GenBank/DDBJ whole genome shotgun (WGS) entry which is preliminary data.</text>
</comment>
<protein>
    <submittedName>
        <fullName evidence="1">Uncharacterized protein</fullName>
    </submittedName>
</protein>
<proteinExistence type="predicted"/>
<reference evidence="1 2" key="1">
    <citation type="journal article" date="2015" name="Nat. Commun.">
        <title>Lucilia cuprina genome unlocks parasitic fly biology to underpin future interventions.</title>
        <authorList>
            <person name="Anstead C.A."/>
            <person name="Korhonen P.K."/>
            <person name="Young N.D."/>
            <person name="Hall R.S."/>
            <person name="Jex A.R."/>
            <person name="Murali S.C."/>
            <person name="Hughes D.S."/>
            <person name="Lee S.F."/>
            <person name="Perry T."/>
            <person name="Stroehlein A.J."/>
            <person name="Ansell B.R."/>
            <person name="Breugelmans B."/>
            <person name="Hofmann A."/>
            <person name="Qu J."/>
            <person name="Dugan S."/>
            <person name="Lee S.L."/>
            <person name="Chao H."/>
            <person name="Dinh H."/>
            <person name="Han Y."/>
            <person name="Doddapaneni H.V."/>
            <person name="Worley K.C."/>
            <person name="Muzny D.M."/>
            <person name="Ioannidis P."/>
            <person name="Waterhouse R.M."/>
            <person name="Zdobnov E.M."/>
            <person name="James P.J."/>
            <person name="Bagnall N.H."/>
            <person name="Kotze A.C."/>
            <person name="Gibbs R.A."/>
            <person name="Richards S."/>
            <person name="Batterham P."/>
            <person name="Gasser R.B."/>
        </authorList>
    </citation>
    <scope>NUCLEOTIDE SEQUENCE [LARGE SCALE GENOMIC DNA]</scope>
    <source>
        <strain evidence="1 2">LS</strain>
        <tissue evidence="1">Full body</tissue>
    </source>
</reference>
<dbReference type="Proteomes" id="UP000037069">
    <property type="component" value="Unassembled WGS sequence"/>
</dbReference>